<dbReference type="AlphaFoldDB" id="A0A1Y4II78"/>
<dbReference type="InterPro" id="IPR001173">
    <property type="entry name" value="Glyco_trans_2-like"/>
</dbReference>
<feature type="domain" description="Glycosyltransferase 2-like" evidence="4">
    <location>
        <begin position="6"/>
        <end position="127"/>
    </location>
</feature>
<evidence type="ECO:0000256" key="1">
    <source>
        <dbReference type="ARBA" id="ARBA00006739"/>
    </source>
</evidence>
<evidence type="ECO:0000313" key="5">
    <source>
        <dbReference type="EMBL" id="OUP16562.1"/>
    </source>
</evidence>
<protein>
    <submittedName>
        <fullName evidence="5">Glycosyl transferase family 2</fullName>
    </submittedName>
</protein>
<proteinExistence type="inferred from homology"/>
<dbReference type="PANTHER" id="PTHR43179">
    <property type="entry name" value="RHAMNOSYLTRANSFERASE WBBL"/>
    <property type="match status" value="1"/>
</dbReference>
<comment type="similarity">
    <text evidence="1">Belongs to the glycosyltransferase 2 family.</text>
</comment>
<name>A0A1Y4II78_PARDI</name>
<sequence length="341" mass="39119">MKKVAIVILNWNGRKLMEEFLPSVVSNSPEWAEVIVADNGSTDDSIKMLKAKFPTVSIIRFDRNYGFAEGYNQALKRLDHEYCVLLNSDVEVTPNWLDAPIATLDSDPSIACVQPKIRAQRNKEYFEYAGAAGGYIDKYGYPFCRGRILHIVEKDEGQYDTPADILWATGACLFVRTATYKEVGGLDAGFFAHQEEVDMCWRLRSRGYRLVCVPQSIVYHVGGATLNAESPRKTFLNFRNSLLMLYKNSREADLKHVMRIRFWLDYIAAAKFLMEGHIQNAKAVYEARKAYHQLKPEYAPKRKENLEKSTLSTIPELMRDSLILAFYLKGKRTFKAIKDRR</sequence>
<dbReference type="RefSeq" id="WP_087345770.1">
    <property type="nucleotide sequence ID" value="NZ_NFJX01000015.1"/>
</dbReference>
<dbReference type="SUPFAM" id="SSF53448">
    <property type="entry name" value="Nucleotide-diphospho-sugar transferases"/>
    <property type="match status" value="1"/>
</dbReference>
<evidence type="ECO:0000259" key="4">
    <source>
        <dbReference type="Pfam" id="PF00535"/>
    </source>
</evidence>
<keyword evidence="2" id="KW-0328">Glycosyltransferase</keyword>
<evidence type="ECO:0000256" key="2">
    <source>
        <dbReference type="ARBA" id="ARBA00022676"/>
    </source>
</evidence>
<keyword evidence="3 5" id="KW-0808">Transferase</keyword>
<dbReference type="EMBL" id="NFJX01000015">
    <property type="protein sequence ID" value="OUP16562.1"/>
    <property type="molecule type" value="Genomic_DNA"/>
</dbReference>
<reference evidence="6" key="1">
    <citation type="submission" date="2017-04" db="EMBL/GenBank/DDBJ databases">
        <title>Function of individual gut microbiota members based on whole genome sequencing of pure cultures obtained from chicken caecum.</title>
        <authorList>
            <person name="Medvecky M."/>
            <person name="Cejkova D."/>
            <person name="Polansky O."/>
            <person name="Karasova D."/>
            <person name="Kubasova T."/>
            <person name="Cizek A."/>
            <person name="Rychlik I."/>
        </authorList>
    </citation>
    <scope>NUCLEOTIDE SEQUENCE [LARGE SCALE GENOMIC DNA]</scope>
    <source>
        <strain evidence="6">An199</strain>
    </source>
</reference>
<dbReference type="InterPro" id="IPR029044">
    <property type="entry name" value="Nucleotide-diphossugar_trans"/>
</dbReference>
<dbReference type="Gene3D" id="3.90.550.10">
    <property type="entry name" value="Spore Coat Polysaccharide Biosynthesis Protein SpsA, Chain A"/>
    <property type="match status" value="1"/>
</dbReference>
<dbReference type="GO" id="GO:0016757">
    <property type="term" value="F:glycosyltransferase activity"/>
    <property type="evidence" value="ECO:0007669"/>
    <property type="project" value="UniProtKB-KW"/>
</dbReference>
<organism evidence="5 6">
    <name type="scientific">Parabacteroides distasonis</name>
    <dbReference type="NCBI Taxonomy" id="823"/>
    <lineage>
        <taxon>Bacteria</taxon>
        <taxon>Pseudomonadati</taxon>
        <taxon>Bacteroidota</taxon>
        <taxon>Bacteroidia</taxon>
        <taxon>Bacteroidales</taxon>
        <taxon>Tannerellaceae</taxon>
        <taxon>Parabacteroides</taxon>
    </lineage>
</organism>
<dbReference type="CDD" id="cd04186">
    <property type="entry name" value="GT_2_like_c"/>
    <property type="match status" value="1"/>
</dbReference>
<accession>A0A1Y4II78</accession>
<dbReference type="PANTHER" id="PTHR43179:SF12">
    <property type="entry name" value="GALACTOFURANOSYLTRANSFERASE GLFT2"/>
    <property type="match status" value="1"/>
</dbReference>
<evidence type="ECO:0000256" key="3">
    <source>
        <dbReference type="ARBA" id="ARBA00022679"/>
    </source>
</evidence>
<comment type="caution">
    <text evidence="5">The sequence shown here is derived from an EMBL/GenBank/DDBJ whole genome shotgun (WGS) entry which is preliminary data.</text>
</comment>
<dbReference type="Pfam" id="PF00535">
    <property type="entry name" value="Glycos_transf_2"/>
    <property type="match status" value="1"/>
</dbReference>
<evidence type="ECO:0000313" key="6">
    <source>
        <dbReference type="Proteomes" id="UP000195950"/>
    </source>
</evidence>
<dbReference type="Proteomes" id="UP000195950">
    <property type="component" value="Unassembled WGS sequence"/>
</dbReference>
<gene>
    <name evidence="5" type="ORF">B5F32_15350</name>
</gene>